<sequence length="142" mass="16629">MEEVQRSKAASLHNIENQIGKLMRMIMESLPINKSTEDARAVDDPLFLSLQKDSQTEVDSEEVQVLNEKLDEAKEEKAITTKEELKEKRCTREVSRVIYKRRKRSLKTIRVYEEEVSKLNTLKKRRLVMGILKCIKNTCFKT</sequence>
<dbReference type="Proteomes" id="UP001060085">
    <property type="component" value="Linkage Group LG07"/>
</dbReference>
<protein>
    <submittedName>
        <fullName evidence="1">Uncharacterized protein</fullName>
    </submittedName>
</protein>
<evidence type="ECO:0000313" key="2">
    <source>
        <dbReference type="Proteomes" id="UP001060085"/>
    </source>
</evidence>
<reference evidence="2" key="1">
    <citation type="journal article" date="2023" name="Nat. Plants">
        <title>Single-cell RNA sequencing provides a high-resolution roadmap for understanding the multicellular compartmentation of specialized metabolism.</title>
        <authorList>
            <person name="Sun S."/>
            <person name="Shen X."/>
            <person name="Li Y."/>
            <person name="Li Y."/>
            <person name="Wang S."/>
            <person name="Li R."/>
            <person name="Zhang H."/>
            <person name="Shen G."/>
            <person name="Guo B."/>
            <person name="Wei J."/>
            <person name="Xu J."/>
            <person name="St-Pierre B."/>
            <person name="Chen S."/>
            <person name="Sun C."/>
        </authorList>
    </citation>
    <scope>NUCLEOTIDE SEQUENCE [LARGE SCALE GENOMIC DNA]</scope>
</reference>
<keyword evidence="2" id="KW-1185">Reference proteome</keyword>
<name>A0ACB9ZV67_CATRO</name>
<organism evidence="1 2">
    <name type="scientific">Catharanthus roseus</name>
    <name type="common">Madagascar periwinkle</name>
    <name type="synonym">Vinca rosea</name>
    <dbReference type="NCBI Taxonomy" id="4058"/>
    <lineage>
        <taxon>Eukaryota</taxon>
        <taxon>Viridiplantae</taxon>
        <taxon>Streptophyta</taxon>
        <taxon>Embryophyta</taxon>
        <taxon>Tracheophyta</taxon>
        <taxon>Spermatophyta</taxon>
        <taxon>Magnoliopsida</taxon>
        <taxon>eudicotyledons</taxon>
        <taxon>Gunneridae</taxon>
        <taxon>Pentapetalae</taxon>
        <taxon>asterids</taxon>
        <taxon>lamiids</taxon>
        <taxon>Gentianales</taxon>
        <taxon>Apocynaceae</taxon>
        <taxon>Rauvolfioideae</taxon>
        <taxon>Vinceae</taxon>
        <taxon>Catharanthinae</taxon>
        <taxon>Catharanthus</taxon>
    </lineage>
</organism>
<evidence type="ECO:0000313" key="1">
    <source>
        <dbReference type="EMBL" id="KAI5652527.1"/>
    </source>
</evidence>
<proteinExistence type="predicted"/>
<gene>
    <name evidence="1" type="ORF">M9H77_29714</name>
</gene>
<dbReference type="EMBL" id="CM044707">
    <property type="protein sequence ID" value="KAI5652527.1"/>
    <property type="molecule type" value="Genomic_DNA"/>
</dbReference>
<comment type="caution">
    <text evidence="1">The sequence shown here is derived from an EMBL/GenBank/DDBJ whole genome shotgun (WGS) entry which is preliminary data.</text>
</comment>
<accession>A0ACB9ZV67</accession>